<dbReference type="Pfam" id="PF14659">
    <property type="entry name" value="Phage_int_SAM_3"/>
    <property type="match status" value="1"/>
</dbReference>
<dbReference type="PROSITE" id="PS51898">
    <property type="entry name" value="TYR_RECOMBINASE"/>
    <property type="match status" value="1"/>
</dbReference>
<dbReference type="EMBL" id="JACHMC010000001">
    <property type="protein sequence ID" value="MBB4883561.1"/>
    <property type="molecule type" value="Genomic_DNA"/>
</dbReference>
<evidence type="ECO:0000259" key="7">
    <source>
        <dbReference type="PROSITE" id="PS51900"/>
    </source>
</evidence>
<dbReference type="SUPFAM" id="SSF56349">
    <property type="entry name" value="DNA breaking-rejoining enzymes"/>
    <property type="match status" value="1"/>
</dbReference>
<dbReference type="InterPro" id="IPR010998">
    <property type="entry name" value="Integrase_recombinase_N"/>
</dbReference>
<sequence>MAGKRLPRGIDRLPSGTYRARLTVDNIVHTIGTFGTIGDARAALDIARAEKARGTFTPPAIRRERLKAEQAARRAQADVDARTVRELAEAWLQWHRERGLKIGSVYTYQRHLEAHFLPEYGDRRVSDVTALELNEWLDALERASGADAAARIHRDVFALFKFATGDAAELPRGFTPWLLTSPVPPLAARKLRRPNLPTRNRDVLAAEDVAALAGHMSYPEDRLIVLLSGWAALRLGEVLALRRRHFQADDDGVLWLRVESQVQARGSGVREDTPKSAARFRAIPVPSAIHAATVAHLAEHTGPDPDALLFPRRGPGNRLNNPNTIRKRFNAALDVLNRERVRAGGHPVEDFTFHGLRHTALTRLGQAGATTAELRAYAGHSDSKSVEIYQHAERGRLAALADKMGATGT</sequence>
<keyword evidence="4" id="KW-0233">DNA recombination</keyword>
<comment type="similarity">
    <text evidence="1">Belongs to the 'phage' integrase family.</text>
</comment>
<comment type="caution">
    <text evidence="8">The sequence shown here is derived from an EMBL/GenBank/DDBJ whole genome shotgun (WGS) entry which is preliminary data.</text>
</comment>
<dbReference type="RefSeq" id="WP_167736965.1">
    <property type="nucleotide sequence ID" value="NZ_BMLA01000014.1"/>
</dbReference>
<dbReference type="InterPro" id="IPR044068">
    <property type="entry name" value="CB"/>
</dbReference>
<accession>A0A7W7L5T4</accession>
<dbReference type="AlphaFoldDB" id="A0A7W7L5T4"/>
<evidence type="ECO:0000256" key="2">
    <source>
        <dbReference type="ARBA" id="ARBA00022908"/>
    </source>
</evidence>
<evidence type="ECO:0000313" key="9">
    <source>
        <dbReference type="Proteomes" id="UP000560081"/>
    </source>
</evidence>
<evidence type="ECO:0000256" key="1">
    <source>
        <dbReference type="ARBA" id="ARBA00008857"/>
    </source>
</evidence>
<evidence type="ECO:0000313" key="8">
    <source>
        <dbReference type="EMBL" id="MBB4883561.1"/>
    </source>
</evidence>
<evidence type="ECO:0000256" key="5">
    <source>
        <dbReference type="PROSITE-ProRule" id="PRU01248"/>
    </source>
</evidence>
<gene>
    <name evidence="8" type="ORF">BJ976_001912</name>
</gene>
<keyword evidence="3 5" id="KW-0238">DNA-binding</keyword>
<dbReference type="Pfam" id="PF00589">
    <property type="entry name" value="Phage_integrase"/>
    <property type="match status" value="1"/>
</dbReference>
<dbReference type="GO" id="GO:0006310">
    <property type="term" value="P:DNA recombination"/>
    <property type="evidence" value="ECO:0007669"/>
    <property type="project" value="UniProtKB-KW"/>
</dbReference>
<evidence type="ECO:0000256" key="3">
    <source>
        <dbReference type="ARBA" id="ARBA00023125"/>
    </source>
</evidence>
<evidence type="ECO:0000256" key="4">
    <source>
        <dbReference type="ARBA" id="ARBA00023172"/>
    </source>
</evidence>
<dbReference type="InterPro" id="IPR050808">
    <property type="entry name" value="Phage_Integrase"/>
</dbReference>
<dbReference type="Gene3D" id="1.10.150.130">
    <property type="match status" value="1"/>
</dbReference>
<dbReference type="GO" id="GO:0015074">
    <property type="term" value="P:DNA integration"/>
    <property type="evidence" value="ECO:0007669"/>
    <property type="project" value="UniProtKB-KW"/>
</dbReference>
<dbReference type="PANTHER" id="PTHR30629:SF2">
    <property type="entry name" value="PROPHAGE INTEGRASE INTS-RELATED"/>
    <property type="match status" value="1"/>
</dbReference>
<dbReference type="PROSITE" id="PS51900">
    <property type="entry name" value="CB"/>
    <property type="match status" value="1"/>
</dbReference>
<dbReference type="Gene3D" id="1.10.443.10">
    <property type="entry name" value="Intergrase catalytic core"/>
    <property type="match status" value="1"/>
</dbReference>
<dbReference type="CDD" id="cd00397">
    <property type="entry name" value="DNA_BRE_C"/>
    <property type="match status" value="1"/>
</dbReference>
<dbReference type="InterPro" id="IPR013762">
    <property type="entry name" value="Integrase-like_cat_sf"/>
</dbReference>
<keyword evidence="9" id="KW-1185">Reference proteome</keyword>
<organism evidence="8 9">
    <name type="scientific">Micrococcus flavus</name>
    <dbReference type="NCBI Taxonomy" id="384602"/>
    <lineage>
        <taxon>Bacteria</taxon>
        <taxon>Bacillati</taxon>
        <taxon>Actinomycetota</taxon>
        <taxon>Actinomycetes</taxon>
        <taxon>Micrococcales</taxon>
        <taxon>Micrococcaceae</taxon>
        <taxon>Micrococcus</taxon>
    </lineage>
</organism>
<dbReference type="InterPro" id="IPR011010">
    <property type="entry name" value="DNA_brk_join_enz"/>
</dbReference>
<dbReference type="InterPro" id="IPR004107">
    <property type="entry name" value="Integrase_SAM-like_N"/>
</dbReference>
<evidence type="ECO:0000259" key="6">
    <source>
        <dbReference type="PROSITE" id="PS51898"/>
    </source>
</evidence>
<dbReference type="Proteomes" id="UP000560081">
    <property type="component" value="Unassembled WGS sequence"/>
</dbReference>
<keyword evidence="2" id="KW-0229">DNA integration</keyword>
<name>A0A7W7L5T4_9MICC</name>
<dbReference type="PANTHER" id="PTHR30629">
    <property type="entry name" value="PROPHAGE INTEGRASE"/>
    <property type="match status" value="1"/>
</dbReference>
<reference evidence="8 9" key="1">
    <citation type="submission" date="2020-08" db="EMBL/GenBank/DDBJ databases">
        <title>Sequencing the genomes of 1000 actinobacteria strains.</title>
        <authorList>
            <person name="Klenk H.-P."/>
        </authorList>
    </citation>
    <scope>NUCLEOTIDE SEQUENCE [LARGE SCALE GENOMIC DNA]</scope>
    <source>
        <strain evidence="8 9">DSM 19079</strain>
    </source>
</reference>
<dbReference type="GO" id="GO:0003677">
    <property type="term" value="F:DNA binding"/>
    <property type="evidence" value="ECO:0007669"/>
    <property type="project" value="UniProtKB-UniRule"/>
</dbReference>
<feature type="domain" description="Core-binding (CB)" evidence="7">
    <location>
        <begin position="82"/>
        <end position="164"/>
    </location>
</feature>
<dbReference type="InterPro" id="IPR002104">
    <property type="entry name" value="Integrase_catalytic"/>
</dbReference>
<protein>
    <submittedName>
        <fullName evidence="8">Integrase</fullName>
    </submittedName>
</protein>
<feature type="domain" description="Tyr recombinase" evidence="6">
    <location>
        <begin position="199"/>
        <end position="402"/>
    </location>
</feature>
<proteinExistence type="inferred from homology"/>